<keyword evidence="1" id="KW-0732">Signal</keyword>
<dbReference type="Proteomes" id="UP000245884">
    <property type="component" value="Unassembled WGS sequence"/>
</dbReference>
<dbReference type="GeneID" id="37026426"/>
<sequence>MYTLAFIFTLLFATVSFAGTHQVVFNSNCPTSYLQIPGHGNYKPGTYTFNGDVSAAIASAGPSCSVDGNNCASVEFTLNSAGTSTGDITLIPPHKSTSQVNFHMTPGGSGASCNDQNCGKDNAFYQPTDYSAQRYESSPDSGIVINFTC</sequence>
<dbReference type="STRING" id="1569628.A0A316UHA7"/>
<organism evidence="2 3">
    <name type="scientific">Jaminaea rosea</name>
    <dbReference type="NCBI Taxonomy" id="1569628"/>
    <lineage>
        <taxon>Eukaryota</taxon>
        <taxon>Fungi</taxon>
        <taxon>Dikarya</taxon>
        <taxon>Basidiomycota</taxon>
        <taxon>Ustilaginomycotina</taxon>
        <taxon>Exobasidiomycetes</taxon>
        <taxon>Microstromatales</taxon>
        <taxon>Microstromatales incertae sedis</taxon>
        <taxon>Jaminaea</taxon>
    </lineage>
</organism>
<reference evidence="2 3" key="1">
    <citation type="journal article" date="2018" name="Mol. Biol. Evol.">
        <title>Broad Genomic Sampling Reveals a Smut Pathogenic Ancestry of the Fungal Clade Ustilaginomycotina.</title>
        <authorList>
            <person name="Kijpornyongpan T."/>
            <person name="Mondo S.J."/>
            <person name="Barry K."/>
            <person name="Sandor L."/>
            <person name="Lee J."/>
            <person name="Lipzen A."/>
            <person name="Pangilinan J."/>
            <person name="LaButti K."/>
            <person name="Hainaut M."/>
            <person name="Henrissat B."/>
            <person name="Grigoriev I.V."/>
            <person name="Spatafora J.W."/>
            <person name="Aime M.C."/>
        </authorList>
    </citation>
    <scope>NUCLEOTIDE SEQUENCE [LARGE SCALE GENOMIC DNA]</scope>
    <source>
        <strain evidence="2 3">MCA 5214</strain>
    </source>
</reference>
<gene>
    <name evidence="2" type="ORF">BDZ90DRAFT_224229</name>
</gene>
<keyword evidence="3" id="KW-1185">Reference proteome</keyword>
<feature type="signal peptide" evidence="1">
    <location>
        <begin position="1"/>
        <end position="18"/>
    </location>
</feature>
<feature type="chain" id="PRO_5016307577" description="Glycopeptide" evidence="1">
    <location>
        <begin position="19"/>
        <end position="149"/>
    </location>
</feature>
<evidence type="ECO:0008006" key="4">
    <source>
        <dbReference type="Google" id="ProtNLM"/>
    </source>
</evidence>
<accession>A0A316UHA7</accession>
<dbReference type="AlphaFoldDB" id="A0A316UHA7"/>
<dbReference type="RefSeq" id="XP_025359329.1">
    <property type="nucleotide sequence ID" value="XM_025504603.1"/>
</dbReference>
<dbReference type="EMBL" id="KZ819679">
    <property type="protein sequence ID" value="PWN24717.1"/>
    <property type="molecule type" value="Genomic_DNA"/>
</dbReference>
<evidence type="ECO:0000256" key="1">
    <source>
        <dbReference type="SAM" id="SignalP"/>
    </source>
</evidence>
<proteinExistence type="predicted"/>
<name>A0A316UHA7_9BASI</name>
<evidence type="ECO:0000313" key="3">
    <source>
        <dbReference type="Proteomes" id="UP000245884"/>
    </source>
</evidence>
<evidence type="ECO:0000313" key="2">
    <source>
        <dbReference type="EMBL" id="PWN24717.1"/>
    </source>
</evidence>
<protein>
    <recommendedName>
        <fullName evidence="4">Glycopeptide</fullName>
    </recommendedName>
</protein>
<dbReference type="OrthoDB" id="3342934at2759"/>